<dbReference type="EMBL" id="SAWY01000027">
    <property type="protein sequence ID" value="TPH14018.1"/>
    <property type="molecule type" value="Genomic_DNA"/>
</dbReference>
<evidence type="ECO:0000313" key="2">
    <source>
        <dbReference type="Proteomes" id="UP000315303"/>
    </source>
</evidence>
<organism evidence="1 2">
    <name type="scientific">Litorilituus lipolyticus</name>
    <dbReference type="NCBI Taxonomy" id="2491017"/>
    <lineage>
        <taxon>Bacteria</taxon>
        <taxon>Pseudomonadati</taxon>
        <taxon>Pseudomonadota</taxon>
        <taxon>Gammaproteobacteria</taxon>
        <taxon>Alteromonadales</taxon>
        <taxon>Colwelliaceae</taxon>
        <taxon>Litorilituus</taxon>
    </lineage>
</organism>
<protein>
    <submittedName>
        <fullName evidence="1">Uncharacterized protein</fullName>
    </submittedName>
</protein>
<dbReference type="Proteomes" id="UP000315303">
    <property type="component" value="Unassembled WGS sequence"/>
</dbReference>
<comment type="caution">
    <text evidence="1">The sequence shown here is derived from an EMBL/GenBank/DDBJ whole genome shotgun (WGS) entry which is preliminary data.</text>
</comment>
<dbReference type="RefSeq" id="WP_140604264.1">
    <property type="nucleotide sequence ID" value="NZ_SAWY01000027.1"/>
</dbReference>
<accession>A0A502KQR7</accession>
<evidence type="ECO:0000313" key="1">
    <source>
        <dbReference type="EMBL" id="TPH14018.1"/>
    </source>
</evidence>
<reference evidence="1 2" key="1">
    <citation type="submission" date="2019-01" db="EMBL/GenBank/DDBJ databases">
        <title>Litorilituus lipolytica sp. nov., isolated from intertidal sand of the Yellow Sea in China.</title>
        <authorList>
            <person name="Liu A."/>
        </authorList>
    </citation>
    <scope>NUCLEOTIDE SEQUENCE [LARGE SCALE GENOMIC DNA]</scope>
    <source>
        <strain evidence="1 2">RZ04</strain>
    </source>
</reference>
<gene>
    <name evidence="1" type="ORF">EPA86_12985</name>
</gene>
<sequence length="142" mass="16334">MSAIMYFNLIAISNITNAAQSDEPWLRYKTYYNVEGLRGDILTYQEENCREGALLAVNISHRLSQYRLLQKKGEGVTDAEIKSWALKAAKLEQQEDLSQETYEYVMSKKVSKKAYDFAFQNVPEYSANMHKKMRVISFGNGV</sequence>
<proteinExistence type="predicted"/>
<keyword evidence="2" id="KW-1185">Reference proteome</keyword>
<dbReference type="AlphaFoldDB" id="A0A502KQR7"/>
<name>A0A502KQR7_9GAMM</name>